<gene>
    <name evidence="8" type="ORF">CO173_03890</name>
</gene>
<feature type="domain" description="Cas12a nuclease" evidence="5">
    <location>
        <begin position="1012"/>
        <end position="1169"/>
    </location>
</feature>
<feature type="region of interest" description="Binds crRNA" evidence="2">
    <location>
        <begin position="747"/>
        <end position="748"/>
    </location>
</feature>
<evidence type="ECO:0000256" key="1">
    <source>
        <dbReference type="PIRSR" id="PIRSR627620-1"/>
    </source>
</evidence>
<feature type="active site" description="For DNase activity of RuvC domain" evidence="1">
    <location>
        <position position="932"/>
    </location>
</feature>
<feature type="domain" description="Cas12a RuvC nuclease" evidence="6">
    <location>
        <begin position="821"/>
        <end position="1238"/>
    </location>
</feature>
<dbReference type="Pfam" id="PF18501">
    <property type="entry name" value="REC1"/>
    <property type="match status" value="1"/>
</dbReference>
<feature type="site" description="Binds DNA in crRNA-target DNA heteroduplex" evidence="3">
    <location>
        <position position="563"/>
    </location>
</feature>
<feature type="region of interest" description="Binds crRNA" evidence="2">
    <location>
        <begin position="565"/>
        <end position="569"/>
    </location>
</feature>
<evidence type="ECO:0000313" key="8">
    <source>
        <dbReference type="EMBL" id="PJA45989.1"/>
    </source>
</evidence>
<evidence type="ECO:0000256" key="2">
    <source>
        <dbReference type="PIRSR" id="PIRSR627620-2"/>
    </source>
</evidence>
<dbReference type="EMBL" id="PFWT01000019">
    <property type="protein sequence ID" value="PJA45989.1"/>
    <property type="molecule type" value="Genomic_DNA"/>
</dbReference>
<dbReference type="Pfam" id="PF18510">
    <property type="entry name" value="NUC"/>
    <property type="match status" value="1"/>
</dbReference>
<feature type="domain" description="Cas12a REC1" evidence="4">
    <location>
        <begin position="50"/>
        <end position="298"/>
    </location>
</feature>
<feature type="domain" description="Cas12a REC2" evidence="7">
    <location>
        <begin position="313"/>
        <end position="561"/>
    </location>
</feature>
<feature type="active site" description="For pre-crRNA processing" evidence="1">
    <location>
        <position position="785"/>
    </location>
</feature>
<evidence type="ECO:0000259" key="7">
    <source>
        <dbReference type="Pfam" id="PF21918"/>
    </source>
</evidence>
<comment type="caution">
    <text evidence="8">The sequence shown here is derived from an EMBL/GenBank/DDBJ whole genome shotgun (WGS) entry which is preliminary data.</text>
</comment>
<organism evidence="8 9">
    <name type="scientific">Candidatus Uhrbacteria bacterium CG_4_9_14_3_um_filter_41_35</name>
    <dbReference type="NCBI Taxonomy" id="1975034"/>
    <lineage>
        <taxon>Bacteria</taxon>
        <taxon>Candidatus Uhriibacteriota</taxon>
    </lineage>
</organism>
<feature type="site" description="Binds crRNA" evidence="3">
    <location>
        <position position="774"/>
    </location>
</feature>
<dbReference type="Proteomes" id="UP000231263">
    <property type="component" value="Unassembled WGS sequence"/>
</dbReference>
<feature type="region of interest" description="Binds crRNA in crRNA-target DNA heteroduplex" evidence="2">
    <location>
        <begin position="296"/>
        <end position="299"/>
    </location>
</feature>
<dbReference type="NCBIfam" id="TIGR04330">
    <property type="entry name" value="cas_Cpf1"/>
    <property type="match status" value="1"/>
</dbReference>
<feature type="site" description="Binds crRNA alone and in crRNA-target DNA heteroduplex" evidence="3">
    <location>
        <position position="16"/>
    </location>
</feature>
<reference evidence="9" key="1">
    <citation type="submission" date="2017-09" db="EMBL/GenBank/DDBJ databases">
        <title>Depth-based differentiation of microbial function through sediment-hosted aquifers and enrichment of novel symbionts in the deep terrestrial subsurface.</title>
        <authorList>
            <person name="Probst A.J."/>
            <person name="Ladd B."/>
            <person name="Jarett J.K."/>
            <person name="Geller-Mcgrath D.E."/>
            <person name="Sieber C.M.K."/>
            <person name="Emerson J.B."/>
            <person name="Anantharaman K."/>
            <person name="Thomas B.C."/>
            <person name="Malmstrom R."/>
            <person name="Stieglmeier M."/>
            <person name="Klingl A."/>
            <person name="Woyke T."/>
            <person name="Ryan C.M."/>
            <person name="Banfield J.F."/>
        </authorList>
    </citation>
    <scope>NUCLEOTIDE SEQUENCE [LARGE SCALE GENOMIC DNA]</scope>
</reference>
<evidence type="ECO:0000259" key="6">
    <source>
        <dbReference type="Pfam" id="PF18516"/>
    </source>
</evidence>
<feature type="region of interest" description="Binds crRNA alone and in crRNA-target DNA heteroduplex" evidence="2">
    <location>
        <begin position="178"/>
        <end position="182"/>
    </location>
</feature>
<feature type="active site" description="For DNase activity of RuvC domain" evidence="1">
    <location>
        <position position="1189"/>
    </location>
</feature>
<evidence type="ECO:0000259" key="5">
    <source>
        <dbReference type="Pfam" id="PF18510"/>
    </source>
</evidence>
<dbReference type="SMR" id="A0A2M7XDN6"/>
<dbReference type="AlphaFoldDB" id="A0A2M7XDN6"/>
<evidence type="ECO:0000313" key="9">
    <source>
        <dbReference type="Proteomes" id="UP000231263"/>
    </source>
</evidence>
<dbReference type="InterPro" id="IPR040787">
    <property type="entry name" value="Cas12a_REC1"/>
</dbReference>
<sequence length="1238" mass="144177">MKDFYQFTNLYALSKTLRFSLIPTPATKQMLEDAKVFEKDETIQKKYEATKPYFDRLHREFALEALQDQKLDFKNYLELYRKYKADKKASGKLLINIEKDLRKEVVKLFDKQGEKWAKQYPGLKNKNIGVLFKEAVFTVILKERYGNEKETQILDESSGQLVSIFDSWKGFIGYFKKFHETRKNFYKDDGTSTALATRIIDQNLKRFCDNILIFESTKEKVDFSEVEISFGKPLSEVFTLEFYNTCFLQNGIDFYTKILGGETLQNGEKVKGLNECINLHKQKTGEKLPFFKSLDKQILSEKDKFFIDEISNETQLLEVLKSFVASAESKTDTIKTLVDDFVKDQDKYDLNYIYFSNDGLNTITRKWTTETQVFEEALYTALKAAKVVSSSAKKNEGGYSFPDFIPFAHLKTALESIKIDGTIWRDNFNAIENFEEKSIWAQFLAIYNFELSNLFETEIKNPEIGNCPTIGYNVYKQDFEELLKSFVYDPNAKVTIKNFADNVLSIYQMAKYFAVEKKRGWNTDYELDVFYTDPQNGYLQYYENAYEEIVQVYNKLRNYLTKKPYSEEKWKLNFDSGTPIKYTTRAIIFNNTTNERYYLGLLKKGVAKPREFEPINNNIISSGEFRRMIIQQLKFQTLAGKGYVRDFGVKYSEDKDGVKHLQQLIKKQYLSKYPCLKKIADGVYNDKKAFDADIKDVLLETYNLDFQPISEEFILNKNRLGEIYLFEIHNKDWNLKDGKNKSGSKNLHTMYFESLFVDKTTFKLNNEGAEVFYRPATNEGKLGTKKDRNGKIIINHKRYATDKILFHCPIGLNKDAGKSYTFNAKINNMLANNPDINIIGVDRGEKHLAYYSVITQKGKILDRGSLNKVEGGDKQEIDYAKKLEETAKNREQARKDWQAVEGIKDLKRGYISQVVRKLADLAIEHNAIIVFEDLNMRFKQIRGGIEKSVYQQLEKALIDKLSFLVMKGEADPEKAGHLLKAYQLVAPFESFQSMGKQTGIIFYTQANYTSKIDPITGWRPNLYLKYTSAEKAKADILKFSKIEFVNNRFELTYDIKNFVLDKKVVLSNKTKWTVCSSVERFRWNRRLESNQGNYEHYENLTENLSSLFKDFGFEIEQNIIRQVEQLATKGNEQFFRSFIFYVNLIFQIRNTDAKAKDQNKEDFILSPVEPFFDSRTPEKFGENLPENGDDNGAFNIARKGIIMLNKISAYKQEVGNVDKIIWKDLFISAAEWDNFTQE</sequence>
<dbReference type="InterPro" id="IPR040882">
    <property type="entry name" value="Cas12a_NUC"/>
</dbReference>
<dbReference type="InterPro" id="IPR027620">
    <property type="entry name" value="Cas12a"/>
</dbReference>
<accession>A0A2M7XDN6</accession>
<name>A0A2M7XDN6_9BACT</name>
<feature type="region of interest" description="Binds crRNA alone and in crRNA-target DNA heteroduplex" evidence="2">
    <location>
        <begin position="47"/>
        <end position="51"/>
    </location>
</feature>
<protein>
    <submittedName>
        <fullName evidence="8">Type V CRISPR-associated protein Cpf1</fullName>
    </submittedName>
</protein>
<dbReference type="InterPro" id="IPR040852">
    <property type="entry name" value="RuvC_1"/>
</dbReference>
<evidence type="ECO:0000256" key="3">
    <source>
        <dbReference type="PIRSR" id="PIRSR627620-3"/>
    </source>
</evidence>
<dbReference type="Pfam" id="PF21918">
    <property type="entry name" value="cas_Cpf1_2nd"/>
    <property type="match status" value="1"/>
</dbReference>
<dbReference type="Pfam" id="PF18516">
    <property type="entry name" value="RuvC_1"/>
    <property type="match status" value="1"/>
</dbReference>
<evidence type="ECO:0000259" key="4">
    <source>
        <dbReference type="Pfam" id="PF18501"/>
    </source>
</evidence>
<proteinExistence type="predicted"/>
<feature type="region of interest" description="Binds DNA in crRNA-target DNA heteroduplex" evidence="2">
    <location>
        <begin position="274"/>
        <end position="278"/>
    </location>
</feature>
<dbReference type="InterPro" id="IPR054116">
    <property type="entry name" value="Cas12a_REC2"/>
</dbReference>
<feature type="active site" description="For DNase activity of RuvC domain" evidence="1">
    <location>
        <position position="842"/>
    </location>
</feature>